<organism evidence="1 2">
    <name type="scientific">Sphingomonas parva</name>
    <dbReference type="NCBI Taxonomy" id="2555898"/>
    <lineage>
        <taxon>Bacteria</taxon>
        <taxon>Pseudomonadati</taxon>
        <taxon>Pseudomonadota</taxon>
        <taxon>Alphaproteobacteria</taxon>
        <taxon>Sphingomonadales</taxon>
        <taxon>Sphingomonadaceae</taxon>
        <taxon>Sphingomonas</taxon>
    </lineage>
</organism>
<evidence type="ECO:0000313" key="1">
    <source>
        <dbReference type="EMBL" id="TFI58448.1"/>
    </source>
</evidence>
<comment type="caution">
    <text evidence="1">The sequence shown here is derived from an EMBL/GenBank/DDBJ whole genome shotgun (WGS) entry which is preliminary data.</text>
</comment>
<dbReference type="AlphaFoldDB" id="A0A4Y8ZQZ2"/>
<reference evidence="1 2" key="1">
    <citation type="submission" date="2019-03" db="EMBL/GenBank/DDBJ databases">
        <title>Genome sequence of Sphingomonas sp. 17J27-24.</title>
        <authorList>
            <person name="Kim M."/>
            <person name="Maeng S."/>
            <person name="Sathiyaraj S."/>
        </authorList>
    </citation>
    <scope>NUCLEOTIDE SEQUENCE [LARGE SCALE GENOMIC DNA]</scope>
    <source>
        <strain evidence="1 2">17J27-24</strain>
    </source>
</reference>
<dbReference type="InterPro" id="IPR005560">
    <property type="entry name" value="Csp_YhjQ"/>
</dbReference>
<dbReference type="CDD" id="cd08026">
    <property type="entry name" value="DUF326"/>
    <property type="match status" value="1"/>
</dbReference>
<evidence type="ECO:0000313" key="2">
    <source>
        <dbReference type="Proteomes" id="UP000298213"/>
    </source>
</evidence>
<dbReference type="Pfam" id="PF03860">
    <property type="entry name" value="Csp"/>
    <property type="match status" value="1"/>
</dbReference>
<dbReference type="Gene3D" id="1.20.1270.360">
    <property type="match status" value="1"/>
</dbReference>
<name>A0A4Y8ZQZ2_9SPHN</name>
<dbReference type="OrthoDB" id="5396211at2"/>
<sequence>MEHDMSPEMQQCMKDCHHCHLTCLHMAATHCLEMGGKHVELAHMRLMLDCAEICQTALNFMARNSAQHAAVCRACAEICRACAASCEQLGDMQECVEACLRCAESCERMAAMG</sequence>
<proteinExistence type="predicted"/>
<dbReference type="EMBL" id="SPDV01000016">
    <property type="protein sequence ID" value="TFI58448.1"/>
    <property type="molecule type" value="Genomic_DNA"/>
</dbReference>
<dbReference type="Proteomes" id="UP000298213">
    <property type="component" value="Unassembled WGS sequence"/>
</dbReference>
<dbReference type="PANTHER" id="PTHR37310">
    <property type="entry name" value="CYTOPLASMIC PROTEIN-RELATED"/>
    <property type="match status" value="1"/>
</dbReference>
<gene>
    <name evidence="1" type="ORF">E2493_09960</name>
</gene>
<protein>
    <submittedName>
        <fullName evidence="1">Four-helix bundle copper-binding protein</fullName>
    </submittedName>
</protein>
<accession>A0A4Y8ZQZ2</accession>
<dbReference type="PANTHER" id="PTHR37310:SF1">
    <property type="entry name" value="CYTOPLASMIC PROTEIN"/>
    <property type="match status" value="1"/>
</dbReference>
<dbReference type="InterPro" id="IPR044543">
    <property type="entry name" value="YHJQ-like"/>
</dbReference>
<keyword evidence="2" id="KW-1185">Reference proteome</keyword>